<gene>
    <name evidence="1" type="ORF">L1I30_08445</name>
</gene>
<sequence length="150" mass="17248">MVPNKKELFSKCLQLVDEKIEKFQAEMDNIKESMEANDVHTDYDEEGSKGELLGDFEKYATYLDNAQKMKQTLSTVDREHYSEYIKFGSVIETKNNFYFIAGPIGNLKMEDGRIVHVISTEAPIFEKLKGKKAGDTFLLNDEEVEILEVH</sequence>
<organism evidence="1 2">
    <name type="scientific">Gillisia lutea</name>
    <dbReference type="NCBI Taxonomy" id="2909668"/>
    <lineage>
        <taxon>Bacteria</taxon>
        <taxon>Pseudomonadati</taxon>
        <taxon>Bacteroidota</taxon>
        <taxon>Flavobacteriia</taxon>
        <taxon>Flavobacteriales</taxon>
        <taxon>Flavobacteriaceae</taxon>
        <taxon>Gillisia</taxon>
    </lineage>
</organism>
<dbReference type="Proteomes" id="UP001179363">
    <property type="component" value="Unassembled WGS sequence"/>
</dbReference>
<name>A0ABS9EFP6_9FLAO</name>
<evidence type="ECO:0000313" key="1">
    <source>
        <dbReference type="EMBL" id="MCF4101691.1"/>
    </source>
</evidence>
<dbReference type="RefSeq" id="WP_236133840.1">
    <property type="nucleotide sequence ID" value="NZ_JAKGTH010000008.1"/>
</dbReference>
<reference evidence="1" key="1">
    <citation type="submission" date="2022-01" db="EMBL/GenBank/DDBJ databases">
        <title>Gillisia lutea sp. nov., isolated from marine plastic residues from the Malvarosa beach (Valencia, Spain).</title>
        <authorList>
            <person name="Vidal-Verdu A."/>
            <person name="Molina-Menor E."/>
            <person name="Satari L."/>
            <person name="Pascual J."/>
            <person name="Pereto J."/>
            <person name="Porcar M."/>
        </authorList>
    </citation>
    <scope>NUCLEOTIDE SEQUENCE</scope>
    <source>
        <strain evidence="1">M10.2A</strain>
    </source>
</reference>
<evidence type="ECO:0000313" key="2">
    <source>
        <dbReference type="Proteomes" id="UP001179363"/>
    </source>
</evidence>
<accession>A0ABS9EFP6</accession>
<dbReference type="GO" id="GO:0003746">
    <property type="term" value="F:translation elongation factor activity"/>
    <property type="evidence" value="ECO:0007669"/>
    <property type="project" value="UniProtKB-KW"/>
</dbReference>
<proteinExistence type="predicted"/>
<dbReference type="EMBL" id="JAKGTH010000008">
    <property type="protein sequence ID" value="MCF4101691.1"/>
    <property type="molecule type" value="Genomic_DNA"/>
</dbReference>
<keyword evidence="2" id="KW-1185">Reference proteome</keyword>
<keyword evidence="1" id="KW-0648">Protein biosynthesis</keyword>
<comment type="caution">
    <text evidence="1">The sequence shown here is derived from an EMBL/GenBank/DDBJ whole genome shotgun (WGS) entry which is preliminary data.</text>
</comment>
<keyword evidence="1" id="KW-0251">Elongation factor</keyword>
<protein>
    <submittedName>
        <fullName evidence="1">Transcription elongation factor</fullName>
    </submittedName>
</protein>